<reference evidence="2" key="1">
    <citation type="submission" date="2024-01" db="EMBL/GenBank/DDBJ databases">
        <title>GRCr8: a new rat reference genome assembly contstructed from accurate long reads and long range scaffolding.</title>
        <authorList>
            <person name="Doris P.A."/>
            <person name="Kalbfleisch T."/>
            <person name="Li K."/>
            <person name="Howe K."/>
            <person name="Wood J."/>
        </authorList>
    </citation>
    <scope>NUCLEOTIDE SEQUENCE [LARGE SCALE GENOMIC DNA]</scope>
    <source>
        <strain evidence="2">Brown Norway</strain>
    </source>
</reference>
<accession>A0ABK0L675</accession>
<reference evidence="2" key="2">
    <citation type="submission" date="2025-08" db="UniProtKB">
        <authorList>
            <consortium name="Ensembl"/>
        </authorList>
    </citation>
    <scope>IDENTIFICATION</scope>
    <source>
        <strain evidence="2">Brown Norway</strain>
    </source>
</reference>
<protein>
    <submittedName>
        <fullName evidence="2">Cilia and flagella associated protein 95</fullName>
    </submittedName>
</protein>
<proteinExistence type="predicted"/>
<gene>
    <name evidence="2" type="primary">Cfap95</name>
</gene>
<evidence type="ECO:0000313" key="3">
    <source>
        <dbReference type="Proteomes" id="UP000002494"/>
    </source>
</evidence>
<keyword evidence="3" id="KW-1185">Reference proteome</keyword>
<reference evidence="2" key="3">
    <citation type="submission" date="2025-09" db="UniProtKB">
        <authorList>
            <consortium name="Ensembl"/>
        </authorList>
    </citation>
    <scope>IDENTIFICATION</scope>
    <source>
        <strain evidence="2">Brown Norway</strain>
    </source>
</reference>
<evidence type="ECO:0000256" key="1">
    <source>
        <dbReference type="SAM" id="MobiDB-lite"/>
    </source>
</evidence>
<dbReference type="PANTHER" id="PTHR35069">
    <property type="entry name" value="PROTEIN C9ORF135"/>
    <property type="match status" value="1"/>
</dbReference>
<dbReference type="PANTHER" id="PTHR35069:SF1">
    <property type="entry name" value="CILIA- AND FLAGELLA-ASSOCIATED PROTEIN 95"/>
    <property type="match status" value="1"/>
</dbReference>
<organism evidence="2 3">
    <name type="scientific">Rattus norvegicus</name>
    <name type="common">Rat</name>
    <dbReference type="NCBI Taxonomy" id="10116"/>
    <lineage>
        <taxon>Eukaryota</taxon>
        <taxon>Metazoa</taxon>
        <taxon>Chordata</taxon>
        <taxon>Craniata</taxon>
        <taxon>Vertebrata</taxon>
        <taxon>Euteleostomi</taxon>
        <taxon>Mammalia</taxon>
        <taxon>Eutheria</taxon>
        <taxon>Euarchontoglires</taxon>
        <taxon>Glires</taxon>
        <taxon>Rodentia</taxon>
        <taxon>Myomorpha</taxon>
        <taxon>Muroidea</taxon>
        <taxon>Muridae</taxon>
        <taxon>Murinae</taxon>
        <taxon>Rattus</taxon>
    </lineage>
</organism>
<dbReference type="Pfam" id="PF15139">
    <property type="entry name" value="CFAP95"/>
    <property type="match status" value="1"/>
</dbReference>
<name>A0ABK0L675_RAT</name>
<dbReference type="GeneTree" id="ENSGT00390000014593"/>
<dbReference type="Proteomes" id="UP000002494">
    <property type="component" value="Chromosome 1"/>
</dbReference>
<dbReference type="InterPro" id="IPR027905">
    <property type="entry name" value="CFAP95"/>
</dbReference>
<feature type="region of interest" description="Disordered" evidence="1">
    <location>
        <begin position="65"/>
        <end position="95"/>
    </location>
</feature>
<dbReference type="RGD" id="1560242">
    <property type="gene designation" value="Cfap95"/>
</dbReference>
<sequence length="271" mass="29892">MMQRMRDRATSPTLTTLVPALPSAILGEGGERGRASLPHSCYCPADKGQDLLSCAQALGGAHLPPPHPAHSTVLPRGGAGPALLSSASDDAGDRHRNREAFPKDYDMEDPKVATNLCKSTYHRLGTDSPRWVSEAQEQMSQVLVNKDFLEKKKKALVHDETMCLGILESDPQLLPSGFREASMEPPPDPRKQCYSTTYSEDYVPQYEYPPPACPLQDDYSIVHRKCRSQFTDLNGSKRFGINKWHDESGIYANSKAKQKLYALAGNPIVPL</sequence>
<evidence type="ECO:0000313" key="2">
    <source>
        <dbReference type="Ensembl" id="ENSRNOP00000099737.1"/>
    </source>
</evidence>
<dbReference type="Ensembl" id="ENSRNOT00000133181.1">
    <property type="protein sequence ID" value="ENSRNOP00000099737.1"/>
    <property type="gene ID" value="ENSRNOG00000036615.4"/>
</dbReference>